<dbReference type="SUPFAM" id="SSF55874">
    <property type="entry name" value="ATPase domain of HSP90 chaperone/DNA topoisomerase II/histidine kinase"/>
    <property type="match status" value="1"/>
</dbReference>
<evidence type="ECO:0000256" key="1">
    <source>
        <dbReference type="ARBA" id="ARBA00000085"/>
    </source>
</evidence>
<dbReference type="InterPro" id="IPR003661">
    <property type="entry name" value="HisK_dim/P_dom"/>
</dbReference>
<keyword evidence="7" id="KW-0472">Membrane</keyword>
<evidence type="ECO:0000259" key="9">
    <source>
        <dbReference type="PROSITE" id="PS50109"/>
    </source>
</evidence>
<feature type="transmembrane region" description="Helical" evidence="7">
    <location>
        <begin position="36"/>
        <end position="54"/>
    </location>
</feature>
<feature type="coiled-coil region" evidence="6">
    <location>
        <begin position="56"/>
        <end position="83"/>
    </location>
</feature>
<evidence type="ECO:0000256" key="5">
    <source>
        <dbReference type="ARBA" id="ARBA00022777"/>
    </source>
</evidence>
<dbReference type="EC" id="2.7.13.3" evidence="2"/>
<dbReference type="SUPFAM" id="SSF55785">
    <property type="entry name" value="PYP-like sensor domain (PAS domain)"/>
    <property type="match status" value="3"/>
</dbReference>
<dbReference type="Gene3D" id="3.30.450.20">
    <property type="entry name" value="PAS domain"/>
    <property type="match status" value="2"/>
</dbReference>
<evidence type="ECO:0000256" key="8">
    <source>
        <dbReference type="SAM" id="SignalP"/>
    </source>
</evidence>
<dbReference type="FunFam" id="3.30.565.10:FF:000006">
    <property type="entry name" value="Sensor histidine kinase WalK"/>
    <property type="match status" value="1"/>
</dbReference>
<keyword evidence="6" id="KW-0175">Coiled coil</keyword>
<dbReference type="Gene3D" id="3.30.565.10">
    <property type="entry name" value="Histidine kinase-like ATPase, C-terminal domain"/>
    <property type="match status" value="1"/>
</dbReference>
<dbReference type="InterPro" id="IPR003594">
    <property type="entry name" value="HATPase_dom"/>
</dbReference>
<dbReference type="InterPro" id="IPR035965">
    <property type="entry name" value="PAS-like_dom_sf"/>
</dbReference>
<evidence type="ECO:0000313" key="11">
    <source>
        <dbReference type="EMBL" id="MCP1337229.1"/>
    </source>
</evidence>
<comment type="catalytic activity">
    <reaction evidence="1">
        <text>ATP + protein L-histidine = ADP + protein N-phospho-L-histidine.</text>
        <dbReference type="EC" id="2.7.13.3"/>
    </reaction>
</comment>
<evidence type="ECO:0000256" key="2">
    <source>
        <dbReference type="ARBA" id="ARBA00012438"/>
    </source>
</evidence>
<evidence type="ECO:0000256" key="4">
    <source>
        <dbReference type="ARBA" id="ARBA00022679"/>
    </source>
</evidence>
<dbReference type="PANTHER" id="PTHR43047:SF72">
    <property type="entry name" value="OSMOSENSING HISTIDINE PROTEIN KINASE SLN1"/>
    <property type="match status" value="1"/>
</dbReference>
<evidence type="ECO:0000256" key="3">
    <source>
        <dbReference type="ARBA" id="ARBA00022553"/>
    </source>
</evidence>
<dbReference type="PROSITE" id="PS51318">
    <property type="entry name" value="TAT"/>
    <property type="match status" value="1"/>
</dbReference>
<dbReference type="InterPro" id="IPR005467">
    <property type="entry name" value="His_kinase_dom"/>
</dbReference>
<dbReference type="NCBIfam" id="TIGR00229">
    <property type="entry name" value="sensory_box"/>
    <property type="match status" value="1"/>
</dbReference>
<feature type="domain" description="PAS" evidence="10">
    <location>
        <begin position="464"/>
        <end position="507"/>
    </location>
</feature>
<dbReference type="Pfam" id="PF12860">
    <property type="entry name" value="PAS_7"/>
    <property type="match status" value="2"/>
</dbReference>
<dbReference type="Pfam" id="PF00512">
    <property type="entry name" value="HisKA"/>
    <property type="match status" value="1"/>
</dbReference>
<evidence type="ECO:0000256" key="6">
    <source>
        <dbReference type="SAM" id="Coils"/>
    </source>
</evidence>
<dbReference type="RefSeq" id="WP_269333158.1">
    <property type="nucleotide sequence ID" value="NZ_JAMZFT010000002.1"/>
</dbReference>
<keyword evidence="12" id="KW-1185">Reference proteome</keyword>
<feature type="signal peptide" evidence="8">
    <location>
        <begin position="1"/>
        <end position="26"/>
    </location>
</feature>
<dbReference type="CDD" id="cd00075">
    <property type="entry name" value="HATPase"/>
    <property type="match status" value="1"/>
</dbReference>
<dbReference type="PANTHER" id="PTHR43047">
    <property type="entry name" value="TWO-COMPONENT HISTIDINE PROTEIN KINASE"/>
    <property type="match status" value="1"/>
</dbReference>
<comment type="caution">
    <text evidence="11">The sequence shown here is derived from an EMBL/GenBank/DDBJ whole genome shotgun (WGS) entry which is preliminary data.</text>
</comment>
<keyword evidence="5" id="KW-0418">Kinase</keyword>
<evidence type="ECO:0000313" key="12">
    <source>
        <dbReference type="Proteomes" id="UP001055804"/>
    </source>
</evidence>
<dbReference type="SUPFAM" id="SSF47384">
    <property type="entry name" value="Homodimeric domain of signal transducing histidine kinase"/>
    <property type="match status" value="1"/>
</dbReference>
<dbReference type="PRINTS" id="PR00344">
    <property type="entry name" value="BCTRLSENSOR"/>
</dbReference>
<dbReference type="InterPro" id="IPR000014">
    <property type="entry name" value="PAS"/>
</dbReference>
<keyword evidence="8" id="KW-0732">Signal</keyword>
<dbReference type="Pfam" id="PF02518">
    <property type="entry name" value="HATPase_c"/>
    <property type="match status" value="1"/>
</dbReference>
<dbReference type="Gene3D" id="1.10.287.130">
    <property type="match status" value="1"/>
</dbReference>
<sequence length="831" mass="89185">MACAARRSLGAGAAAAGMAAASPAHAAPGPLAGADAATLVALSLALIFAGWAAVMRRRTRTALEDAAAEMDRLRATLGDLETVLGAGATVLCVFDGGRLHRVIGPVKALLGASEDAALASRADLLARLDTRMRSRIGAQIEALLDEGRPFADRAGLADGQAEVAITGETAGPFAVVRLMRPSDAERIAARLRAEREMARADAARLRALLDAVPMPMWERGPDGALRAVNAAYVRTVEATDAGAVVRDDTVFSLTGIEGGQAAVRQALRRLARKARQSGVPQRAEHFVVAGGERRVFEIVEAPYASGTIGHARDMTAEHEATQELARHVRAHAETLDSLRTAIAVFGPDKRLRFFNAAFVKLWQLDPGWLTGHPSNADVIEALRERRRLPEQADFRAWKAERLDLYTSLLEPQEDLWTLPDGRVLRVTARPHPLGGLMFVYEDVTDQLTLERSYRALAGIYSASIETLSEAVAVFGTDGRLRLFNPAFERVWGLSEERLQGGPHIVDVADWCSDKSQDATLWPALQERITALGGTQARFESRIETADGRILDCAGAALPDGATLLTFSDVSASVRVERALRERADALEAADRMKADFMAHVTYQLRTPLNAVLGFAEVLRREMFGPVNARQAEQLDAIIDASVRLSDLIDNILELLDLQQGNTALAAAAYDADALMTEAETAMADMAAARGVTLTRTAGPGLPPVIGDRGRLVRVLQHLLSNAIRYSQPGQNVHLGARREGGEILFSVTDTGIGMDPELQARVFDDFSTRRSGGQRRRDDGAGLGLAVVRRVVDLHGGSVDLESAPGKGTTVSVRLPAFARAEAEAEADAEG</sequence>
<feature type="chain" id="PRO_5039939781" description="histidine kinase" evidence="8">
    <location>
        <begin position="27"/>
        <end position="831"/>
    </location>
</feature>
<name>A0A9J6PCZ5_9PROT</name>
<feature type="domain" description="Histidine kinase" evidence="9">
    <location>
        <begin position="599"/>
        <end position="819"/>
    </location>
</feature>
<dbReference type="GO" id="GO:0009927">
    <property type="term" value="F:histidine phosphotransfer kinase activity"/>
    <property type="evidence" value="ECO:0007669"/>
    <property type="project" value="TreeGrafter"/>
</dbReference>
<reference evidence="11" key="1">
    <citation type="submission" date="2022-06" db="EMBL/GenBank/DDBJ databases">
        <title>Isolation and Genomics of Futiania mangrovii gen. nov., sp. nov., a Rare and Metabolically-versatile member in the Class Alphaproteobacteria.</title>
        <authorList>
            <person name="Liu L."/>
            <person name="Huang W.-C."/>
            <person name="Pan J."/>
            <person name="Li J."/>
            <person name="Huang Y."/>
            <person name="Du H."/>
            <person name="Liu Y."/>
            <person name="Li M."/>
        </authorList>
    </citation>
    <scope>NUCLEOTIDE SEQUENCE</scope>
    <source>
        <strain evidence="11">FT118</strain>
    </source>
</reference>
<dbReference type="InterPro" id="IPR004358">
    <property type="entry name" value="Sig_transdc_His_kin-like_C"/>
</dbReference>
<dbReference type="Proteomes" id="UP001055804">
    <property type="component" value="Unassembled WGS sequence"/>
</dbReference>
<dbReference type="PROSITE" id="PS50109">
    <property type="entry name" value="HIS_KIN"/>
    <property type="match status" value="1"/>
</dbReference>
<evidence type="ECO:0000256" key="7">
    <source>
        <dbReference type="SAM" id="Phobius"/>
    </source>
</evidence>
<dbReference type="GO" id="GO:0005886">
    <property type="term" value="C:plasma membrane"/>
    <property type="evidence" value="ECO:0007669"/>
    <property type="project" value="TreeGrafter"/>
</dbReference>
<keyword evidence="7" id="KW-1133">Transmembrane helix</keyword>
<gene>
    <name evidence="11" type="ORF">NJQ99_12475</name>
</gene>
<dbReference type="SMART" id="SM00387">
    <property type="entry name" value="HATPase_c"/>
    <property type="match status" value="1"/>
</dbReference>
<keyword evidence="7" id="KW-0812">Transmembrane</keyword>
<dbReference type="SMART" id="SM00091">
    <property type="entry name" value="PAS"/>
    <property type="match status" value="3"/>
</dbReference>
<evidence type="ECO:0000259" key="10">
    <source>
        <dbReference type="PROSITE" id="PS50112"/>
    </source>
</evidence>
<keyword evidence="3" id="KW-0597">Phosphoprotein</keyword>
<dbReference type="EMBL" id="JAMZFT010000002">
    <property type="protein sequence ID" value="MCP1337229.1"/>
    <property type="molecule type" value="Genomic_DNA"/>
</dbReference>
<dbReference type="InterPro" id="IPR006311">
    <property type="entry name" value="TAT_signal"/>
</dbReference>
<dbReference type="SMART" id="SM00388">
    <property type="entry name" value="HisKA"/>
    <property type="match status" value="1"/>
</dbReference>
<protein>
    <recommendedName>
        <fullName evidence="2">histidine kinase</fullName>
        <ecNumber evidence="2">2.7.13.3</ecNumber>
    </recommendedName>
</protein>
<accession>A0A9J6PCZ5</accession>
<keyword evidence="4" id="KW-0808">Transferase</keyword>
<dbReference type="InterPro" id="IPR036890">
    <property type="entry name" value="HATPase_C_sf"/>
</dbReference>
<dbReference type="GO" id="GO:0000155">
    <property type="term" value="F:phosphorelay sensor kinase activity"/>
    <property type="evidence" value="ECO:0007669"/>
    <property type="project" value="InterPro"/>
</dbReference>
<dbReference type="InterPro" id="IPR036097">
    <property type="entry name" value="HisK_dim/P_sf"/>
</dbReference>
<dbReference type="PROSITE" id="PS50112">
    <property type="entry name" value="PAS"/>
    <property type="match status" value="1"/>
</dbReference>
<dbReference type="CDD" id="cd00082">
    <property type="entry name" value="HisKA"/>
    <property type="match status" value="1"/>
</dbReference>
<proteinExistence type="predicted"/>
<organism evidence="11 12">
    <name type="scientific">Futiania mangrovi</name>
    <dbReference type="NCBI Taxonomy" id="2959716"/>
    <lineage>
        <taxon>Bacteria</taxon>
        <taxon>Pseudomonadati</taxon>
        <taxon>Pseudomonadota</taxon>
        <taxon>Alphaproteobacteria</taxon>
        <taxon>Futianiales</taxon>
        <taxon>Futianiaceae</taxon>
        <taxon>Futiania</taxon>
    </lineage>
</organism>
<dbReference type="AlphaFoldDB" id="A0A9J6PCZ5"/>